<feature type="transmembrane region" description="Helical" evidence="6">
    <location>
        <begin position="130"/>
        <end position="148"/>
    </location>
</feature>
<gene>
    <name evidence="8" type="ORF">BAA01_08460</name>
</gene>
<dbReference type="InterPro" id="IPR051791">
    <property type="entry name" value="Pra-immunoreactive"/>
</dbReference>
<evidence type="ECO:0000256" key="5">
    <source>
        <dbReference type="ARBA" id="ARBA00023136"/>
    </source>
</evidence>
<keyword evidence="3 6" id="KW-0812">Transmembrane</keyword>
<dbReference type="InterPro" id="IPR010432">
    <property type="entry name" value="RDD"/>
</dbReference>
<keyword evidence="4 6" id="KW-1133">Transmembrane helix</keyword>
<evidence type="ECO:0000259" key="7">
    <source>
        <dbReference type="Pfam" id="PF06271"/>
    </source>
</evidence>
<dbReference type="Pfam" id="PF06271">
    <property type="entry name" value="RDD"/>
    <property type="match status" value="1"/>
</dbReference>
<sequence length="167" mass="19641">MGLSLKRLAAYWIDFMLVASILIAFQLLIYFITSGIPFKYLDRGYEIEIWVLLTMSLPTWLYFILFERFSQKTIGKRLLRLKVKNEEGTAIHFKQALLRTCIKLLPWELTHLMILVPDPWWSIEKPGNVFLIYIPNLIMFLYILVLFLNGGVKGVHDYLARTQVSRL</sequence>
<evidence type="ECO:0000256" key="2">
    <source>
        <dbReference type="ARBA" id="ARBA00022475"/>
    </source>
</evidence>
<evidence type="ECO:0000313" key="9">
    <source>
        <dbReference type="Proteomes" id="UP000196475"/>
    </source>
</evidence>
<evidence type="ECO:0000256" key="1">
    <source>
        <dbReference type="ARBA" id="ARBA00004651"/>
    </source>
</evidence>
<name>A0A1Y3PM06_9BACI</name>
<evidence type="ECO:0000256" key="4">
    <source>
        <dbReference type="ARBA" id="ARBA00022989"/>
    </source>
</evidence>
<dbReference type="PANTHER" id="PTHR36115">
    <property type="entry name" value="PROLINE-RICH ANTIGEN HOMOLOG-RELATED"/>
    <property type="match status" value="1"/>
</dbReference>
<keyword evidence="2" id="KW-1003">Cell membrane</keyword>
<evidence type="ECO:0000256" key="3">
    <source>
        <dbReference type="ARBA" id="ARBA00022692"/>
    </source>
</evidence>
<feature type="domain" description="RDD" evidence="7">
    <location>
        <begin position="5"/>
        <end position="160"/>
    </location>
</feature>
<dbReference type="EMBL" id="LZRT01000062">
    <property type="protein sequence ID" value="OUM88391.1"/>
    <property type="molecule type" value="Genomic_DNA"/>
</dbReference>
<protein>
    <recommendedName>
        <fullName evidence="7">RDD domain-containing protein</fullName>
    </recommendedName>
</protein>
<dbReference type="AlphaFoldDB" id="A0A1Y3PM06"/>
<proteinExistence type="predicted"/>
<evidence type="ECO:0000256" key="6">
    <source>
        <dbReference type="SAM" id="Phobius"/>
    </source>
</evidence>
<dbReference type="GO" id="GO:0005886">
    <property type="term" value="C:plasma membrane"/>
    <property type="evidence" value="ECO:0007669"/>
    <property type="project" value="UniProtKB-SubCell"/>
</dbReference>
<accession>A0A1Y3PM06</accession>
<evidence type="ECO:0000313" key="8">
    <source>
        <dbReference type="EMBL" id="OUM88391.1"/>
    </source>
</evidence>
<dbReference type="Proteomes" id="UP000196475">
    <property type="component" value="Unassembled WGS sequence"/>
</dbReference>
<comment type="subcellular location">
    <subcellularLocation>
        <location evidence="1">Cell membrane</location>
        <topology evidence="1">Multi-pass membrane protein</topology>
    </subcellularLocation>
</comment>
<feature type="transmembrane region" description="Helical" evidence="6">
    <location>
        <begin position="47"/>
        <end position="66"/>
    </location>
</feature>
<comment type="caution">
    <text evidence="8">The sequence shown here is derived from an EMBL/GenBank/DDBJ whole genome shotgun (WGS) entry which is preliminary data.</text>
</comment>
<feature type="transmembrane region" description="Helical" evidence="6">
    <location>
        <begin position="12"/>
        <end position="32"/>
    </location>
</feature>
<keyword evidence="5 6" id="KW-0472">Membrane</keyword>
<organism evidence="8 9">
    <name type="scientific">Bacillus thermozeamaize</name>
    <dbReference type="NCBI Taxonomy" id="230954"/>
    <lineage>
        <taxon>Bacteria</taxon>
        <taxon>Bacillati</taxon>
        <taxon>Bacillota</taxon>
        <taxon>Bacilli</taxon>
        <taxon>Bacillales</taxon>
        <taxon>Bacillaceae</taxon>
        <taxon>Bacillus</taxon>
    </lineage>
</organism>
<reference evidence="9" key="1">
    <citation type="submission" date="2016-06" db="EMBL/GenBank/DDBJ databases">
        <authorList>
            <person name="Nascimento L."/>
            <person name="Pereira R.V."/>
            <person name="Martins L.F."/>
            <person name="Quaggio R.B."/>
            <person name="Silva A.M."/>
            <person name="Setubal J.C."/>
        </authorList>
    </citation>
    <scope>NUCLEOTIDE SEQUENCE [LARGE SCALE GENOMIC DNA]</scope>
</reference>